<accession>A0AC61MV12</accession>
<keyword evidence="2" id="KW-1185">Reference proteome</keyword>
<evidence type="ECO:0000313" key="2">
    <source>
        <dbReference type="Proteomes" id="UP000682782"/>
    </source>
</evidence>
<dbReference type="EMBL" id="CP068393">
    <property type="protein sequence ID" value="QUC66036.1"/>
    <property type="molecule type" value="Genomic_DNA"/>
</dbReference>
<sequence length="181" mass="19953">MKKMISLLLCAVLLLTCVSAFAEEKTSIEFQNRMQFSGVLPDGYKCSILSQSELTLECAVASDDPAAPRLNIYVSFNESYATINQLSDLDADSLERLKMGFSEENTVTFDTFKTDSGVDLLLVQETGDDPDFLDFYTICQGHEIELTLTAGDEAPGLALTEEQISNCLNLMRTLDILPVRG</sequence>
<dbReference type="Proteomes" id="UP000682782">
    <property type="component" value="Chromosome"/>
</dbReference>
<proteinExistence type="predicted"/>
<evidence type="ECO:0000313" key="1">
    <source>
        <dbReference type="EMBL" id="QUC66036.1"/>
    </source>
</evidence>
<reference evidence="1" key="1">
    <citation type="submission" date="2021-01" db="EMBL/GenBank/DDBJ databases">
        <title>Complete genome sequence of Clostridiales bacterium R-7.</title>
        <authorList>
            <person name="Mahoney-Kurpe S.C."/>
            <person name="Palevich N."/>
            <person name="Koike S."/>
            <person name="Moon C.D."/>
            <person name="Attwood G.T."/>
        </authorList>
    </citation>
    <scope>NUCLEOTIDE SEQUENCE</scope>
    <source>
        <strain evidence="1">R-7</strain>
    </source>
</reference>
<name>A0AC61MV12_9FIRM</name>
<gene>
    <name evidence="1" type="ORF">JYE49_09150</name>
</gene>
<organism evidence="1 2">
    <name type="scientific">Aristaeella hokkaidonensis</name>
    <dbReference type="NCBI Taxonomy" id="3046382"/>
    <lineage>
        <taxon>Bacteria</taxon>
        <taxon>Bacillati</taxon>
        <taxon>Bacillota</taxon>
        <taxon>Clostridia</taxon>
        <taxon>Eubacteriales</taxon>
        <taxon>Aristaeellaceae</taxon>
        <taxon>Aristaeella</taxon>
    </lineage>
</organism>
<protein>
    <submittedName>
        <fullName evidence="1">Uncharacterized protein</fullName>
    </submittedName>
</protein>